<keyword evidence="7" id="KW-0998">Cell outer membrane</keyword>
<protein>
    <submittedName>
        <fullName evidence="11">Outer membrane protein, adhesin transport system</fullName>
    </submittedName>
</protein>
<dbReference type="Pfam" id="PF02321">
    <property type="entry name" value="OEP"/>
    <property type="match status" value="2"/>
</dbReference>
<feature type="signal peptide" evidence="10">
    <location>
        <begin position="1"/>
        <end position="25"/>
    </location>
</feature>
<dbReference type="InterPro" id="IPR051906">
    <property type="entry name" value="TolC-like"/>
</dbReference>
<dbReference type="NCBIfam" id="TIGR01844">
    <property type="entry name" value="type_I_sec_TolC"/>
    <property type="match status" value="1"/>
</dbReference>
<evidence type="ECO:0000256" key="7">
    <source>
        <dbReference type="ARBA" id="ARBA00023237"/>
    </source>
</evidence>
<proteinExistence type="inferred from homology"/>
<dbReference type="PANTHER" id="PTHR30026">
    <property type="entry name" value="OUTER MEMBRANE PROTEIN TOLC"/>
    <property type="match status" value="1"/>
</dbReference>
<feature type="chain" id="PRO_5011509056" evidence="10">
    <location>
        <begin position="26"/>
        <end position="460"/>
    </location>
</feature>
<dbReference type="GO" id="GO:0009279">
    <property type="term" value="C:cell outer membrane"/>
    <property type="evidence" value="ECO:0007669"/>
    <property type="project" value="UniProtKB-SubCell"/>
</dbReference>
<feature type="coiled-coil region" evidence="8">
    <location>
        <begin position="192"/>
        <end position="219"/>
    </location>
</feature>
<dbReference type="SUPFAM" id="SSF56954">
    <property type="entry name" value="Outer membrane efflux proteins (OEP)"/>
    <property type="match status" value="1"/>
</dbReference>
<dbReference type="AlphaFoldDB" id="A0A1H9PEI3"/>
<dbReference type="EMBL" id="FOEQ01000008">
    <property type="protein sequence ID" value="SER46558.1"/>
    <property type="molecule type" value="Genomic_DNA"/>
</dbReference>
<reference evidence="11 12" key="1">
    <citation type="submission" date="2016-10" db="EMBL/GenBank/DDBJ databases">
        <authorList>
            <person name="de Groot N.N."/>
        </authorList>
    </citation>
    <scope>NUCLEOTIDE SEQUENCE [LARGE SCALE GENOMIC DNA]</scope>
    <source>
        <strain evidence="11 12">LMG 27941</strain>
    </source>
</reference>
<keyword evidence="8" id="KW-0175">Coiled coil</keyword>
<sequence>MYPMRALTPITSAILLAMACANSQAMSITEAVQNAVDQHPEISASRNSRLSADEDVKFARGGYYPTVDLVAGYGRQRSDNTNTRGFNPDGTRNHNKETLNYTQSELRLRQMLFDGFNTSNEVARTEAVATSRAYYTQATAESIALRAIEVYLEVLKRRELVSLAKNNLQAHLRVNDQIGLRSERGVGSTADLDQSRARRALAENNLDTAEVDLADAEANFYSVVGRLPDELETPVTIKGEVPGDLLNARQGMLENNPYLKSAQADVRSAEQQYEVAKSPFYPRLDAVLATGANNNLGGQKGHDNNDWQAGVELSYNLFRGGSDKARLQSDAHKINQAMDIRNNALRELNENLSLAWNAMNNARKQTPSAREYAETTQRVRAAYQDQFGLGQRTLLDVLDSENELYNANRRYTEVRYTEEFSMYRVLATMGELLSKQRISLPPEAIAKTEVRNEATLPDMR</sequence>
<evidence type="ECO:0000256" key="6">
    <source>
        <dbReference type="ARBA" id="ARBA00023136"/>
    </source>
</evidence>
<accession>A0A1H9PEI3</accession>
<comment type="similarity">
    <text evidence="2">Belongs to the outer membrane factor (OMF) (TC 1.B.17) family.</text>
</comment>
<dbReference type="PROSITE" id="PS51257">
    <property type="entry name" value="PROKAR_LIPOPROTEIN"/>
    <property type="match status" value="1"/>
</dbReference>
<evidence type="ECO:0000256" key="1">
    <source>
        <dbReference type="ARBA" id="ARBA00004442"/>
    </source>
</evidence>
<keyword evidence="3" id="KW-0813">Transport</keyword>
<evidence type="ECO:0000256" key="3">
    <source>
        <dbReference type="ARBA" id="ARBA00022448"/>
    </source>
</evidence>
<evidence type="ECO:0000256" key="2">
    <source>
        <dbReference type="ARBA" id="ARBA00007613"/>
    </source>
</evidence>
<keyword evidence="10" id="KW-0732">Signal</keyword>
<evidence type="ECO:0000256" key="9">
    <source>
        <dbReference type="SAM" id="MobiDB-lite"/>
    </source>
</evidence>
<keyword evidence="5" id="KW-0812">Transmembrane</keyword>
<gene>
    <name evidence="11" type="ORF">SAMN05216230_108131</name>
</gene>
<dbReference type="Gene3D" id="1.20.1600.10">
    <property type="entry name" value="Outer membrane efflux proteins (OEP)"/>
    <property type="match status" value="1"/>
</dbReference>
<evidence type="ECO:0000313" key="11">
    <source>
        <dbReference type="EMBL" id="SER46558.1"/>
    </source>
</evidence>
<name>A0A1H9PEI3_9PSED</name>
<comment type="subcellular location">
    <subcellularLocation>
        <location evidence="1">Cell outer membrane</location>
    </subcellularLocation>
</comment>
<evidence type="ECO:0000313" key="12">
    <source>
        <dbReference type="Proteomes" id="UP000199221"/>
    </source>
</evidence>
<dbReference type="Proteomes" id="UP000199221">
    <property type="component" value="Unassembled WGS sequence"/>
</dbReference>
<keyword evidence="6" id="KW-0472">Membrane</keyword>
<evidence type="ECO:0000256" key="8">
    <source>
        <dbReference type="SAM" id="Coils"/>
    </source>
</evidence>
<evidence type="ECO:0000256" key="4">
    <source>
        <dbReference type="ARBA" id="ARBA00022452"/>
    </source>
</evidence>
<dbReference type="InterPro" id="IPR010130">
    <property type="entry name" value="T1SS_OMP_TolC"/>
</dbReference>
<evidence type="ECO:0000256" key="10">
    <source>
        <dbReference type="SAM" id="SignalP"/>
    </source>
</evidence>
<keyword evidence="4" id="KW-1134">Transmembrane beta strand</keyword>
<dbReference type="GO" id="GO:0015562">
    <property type="term" value="F:efflux transmembrane transporter activity"/>
    <property type="evidence" value="ECO:0007669"/>
    <property type="project" value="InterPro"/>
</dbReference>
<dbReference type="InterPro" id="IPR003423">
    <property type="entry name" value="OMP_efflux"/>
</dbReference>
<dbReference type="PANTHER" id="PTHR30026:SF22">
    <property type="entry name" value="OUTER MEMBRANE EFFLUX PROTEIN"/>
    <property type="match status" value="1"/>
</dbReference>
<evidence type="ECO:0000256" key="5">
    <source>
        <dbReference type="ARBA" id="ARBA00022692"/>
    </source>
</evidence>
<feature type="region of interest" description="Disordered" evidence="9">
    <location>
        <begin position="75"/>
        <end position="96"/>
    </location>
</feature>
<dbReference type="GO" id="GO:0015288">
    <property type="term" value="F:porin activity"/>
    <property type="evidence" value="ECO:0007669"/>
    <property type="project" value="TreeGrafter"/>
</dbReference>
<organism evidence="11 12">
    <name type="scientific">Pseudomonas soli</name>
    <dbReference type="NCBI Taxonomy" id="1306993"/>
    <lineage>
        <taxon>Bacteria</taxon>
        <taxon>Pseudomonadati</taxon>
        <taxon>Pseudomonadota</taxon>
        <taxon>Gammaproteobacteria</taxon>
        <taxon>Pseudomonadales</taxon>
        <taxon>Pseudomonadaceae</taxon>
        <taxon>Pseudomonas</taxon>
    </lineage>
</organism>
<dbReference type="GO" id="GO:1990281">
    <property type="term" value="C:efflux pump complex"/>
    <property type="evidence" value="ECO:0007669"/>
    <property type="project" value="TreeGrafter"/>
</dbReference>